<accession>A0ABR7X3Q8</accession>
<protein>
    <recommendedName>
        <fullName evidence="5">Pentapeptide MXKDX repeat protein</fullName>
    </recommendedName>
</protein>
<proteinExistence type="predicted"/>
<evidence type="ECO:0000313" key="4">
    <source>
        <dbReference type="Proteomes" id="UP000618754"/>
    </source>
</evidence>
<feature type="compositionally biased region" description="Basic and acidic residues" evidence="1">
    <location>
        <begin position="67"/>
        <end position="88"/>
    </location>
</feature>
<evidence type="ECO:0000313" key="3">
    <source>
        <dbReference type="EMBL" id="MBD1385206.1"/>
    </source>
</evidence>
<evidence type="ECO:0000256" key="1">
    <source>
        <dbReference type="SAM" id="MobiDB-lite"/>
    </source>
</evidence>
<dbReference type="Proteomes" id="UP000618754">
    <property type="component" value="Unassembled WGS sequence"/>
</dbReference>
<evidence type="ECO:0008006" key="5">
    <source>
        <dbReference type="Google" id="ProtNLM"/>
    </source>
</evidence>
<keyword evidence="2" id="KW-0732">Signal</keyword>
<evidence type="ECO:0000256" key="2">
    <source>
        <dbReference type="SAM" id="SignalP"/>
    </source>
</evidence>
<name>A0ABR7X3Q8_9SPHI</name>
<keyword evidence="4" id="KW-1185">Reference proteome</keyword>
<gene>
    <name evidence="3" type="ORF">IDJ75_07935</name>
</gene>
<feature type="chain" id="PRO_5045518353" description="Pentapeptide MXKDX repeat protein" evidence="2">
    <location>
        <begin position="29"/>
        <end position="88"/>
    </location>
</feature>
<reference evidence="3 4" key="1">
    <citation type="submission" date="2020-09" db="EMBL/GenBank/DDBJ databases">
        <title>Novel species of Mucilaginibacter isolated from a glacier on the Tibetan Plateau.</title>
        <authorList>
            <person name="Liu Q."/>
            <person name="Xin Y.-H."/>
        </authorList>
    </citation>
    <scope>NUCLEOTIDE SEQUENCE [LARGE SCALE GENOMIC DNA]</scope>
    <source>
        <strain evidence="3 4">CGMCC 1.13878</strain>
    </source>
</reference>
<feature type="compositionally biased region" description="Polar residues" evidence="1">
    <location>
        <begin position="33"/>
        <end position="43"/>
    </location>
</feature>
<dbReference type="RefSeq" id="WP_191175095.1">
    <property type="nucleotide sequence ID" value="NZ_JACWMW010000002.1"/>
</dbReference>
<feature type="signal peptide" evidence="2">
    <location>
        <begin position="1"/>
        <end position="28"/>
    </location>
</feature>
<organism evidence="3 4">
    <name type="scientific">Mucilaginibacter rigui</name>
    <dbReference type="NCBI Taxonomy" id="534635"/>
    <lineage>
        <taxon>Bacteria</taxon>
        <taxon>Pseudomonadati</taxon>
        <taxon>Bacteroidota</taxon>
        <taxon>Sphingobacteriia</taxon>
        <taxon>Sphingobacteriales</taxon>
        <taxon>Sphingobacteriaceae</taxon>
        <taxon>Mucilaginibacter</taxon>
    </lineage>
</organism>
<sequence length="88" mass="9561">MKTNNRSVLKGAMLAGAIALCFSLNLSAAGTIGHSSPSVTAVSDTGKMQKMDKMKKKDMKMKKKKMDKMEPSKMEPSKMDADKMGSKM</sequence>
<comment type="caution">
    <text evidence="3">The sequence shown here is derived from an EMBL/GenBank/DDBJ whole genome shotgun (WGS) entry which is preliminary data.</text>
</comment>
<dbReference type="EMBL" id="JACWMW010000002">
    <property type="protein sequence ID" value="MBD1385206.1"/>
    <property type="molecule type" value="Genomic_DNA"/>
</dbReference>
<feature type="region of interest" description="Disordered" evidence="1">
    <location>
        <begin position="33"/>
        <end position="88"/>
    </location>
</feature>
<feature type="compositionally biased region" description="Basic residues" evidence="1">
    <location>
        <begin position="53"/>
        <end position="66"/>
    </location>
</feature>